<sequence>MRGASSLASQPAWPGFGGAAAPNGLQDDEHARSPTALQEPRGEEARGRLGEEARAARGGIAALLAGRQAGRSGALGRLLLKMAEKLAPPGELFLRKGRESVSSLDMDRLAPGEAAGEESSDSEGEQDGSSHKLIRKVSTSGQMRTKSCVITLAGPH</sequence>
<keyword evidence="2" id="KW-1185">Reference proteome</keyword>
<protein>
    <submittedName>
        <fullName evidence="1">Uncharacterized protein</fullName>
    </submittedName>
</protein>
<dbReference type="EMBL" id="CM037626">
    <property type="protein sequence ID" value="KAH8011969.1"/>
    <property type="molecule type" value="Genomic_DNA"/>
</dbReference>
<dbReference type="Proteomes" id="UP000827872">
    <property type="component" value="Linkage Group LG13"/>
</dbReference>
<name>A0ACB8FYM7_9SAUR</name>
<evidence type="ECO:0000313" key="1">
    <source>
        <dbReference type="EMBL" id="KAH8011969.1"/>
    </source>
</evidence>
<gene>
    <name evidence="1" type="ORF">K3G42_013180</name>
</gene>
<accession>A0ACB8FYM7</accession>
<comment type="caution">
    <text evidence="1">The sequence shown here is derived from an EMBL/GenBank/DDBJ whole genome shotgun (WGS) entry which is preliminary data.</text>
</comment>
<evidence type="ECO:0000313" key="2">
    <source>
        <dbReference type="Proteomes" id="UP000827872"/>
    </source>
</evidence>
<reference evidence="1" key="1">
    <citation type="submission" date="2021-08" db="EMBL/GenBank/DDBJ databases">
        <title>The first chromosome-level gecko genome reveals the dynamic sex chromosomes of Neotropical dwarf geckos (Sphaerodactylidae: Sphaerodactylus).</title>
        <authorList>
            <person name="Pinto B.J."/>
            <person name="Keating S.E."/>
            <person name="Gamble T."/>
        </authorList>
    </citation>
    <scope>NUCLEOTIDE SEQUENCE</scope>
    <source>
        <strain evidence="1">TG3544</strain>
    </source>
</reference>
<organism evidence="1 2">
    <name type="scientific">Sphaerodactylus townsendi</name>
    <dbReference type="NCBI Taxonomy" id="933632"/>
    <lineage>
        <taxon>Eukaryota</taxon>
        <taxon>Metazoa</taxon>
        <taxon>Chordata</taxon>
        <taxon>Craniata</taxon>
        <taxon>Vertebrata</taxon>
        <taxon>Euteleostomi</taxon>
        <taxon>Lepidosauria</taxon>
        <taxon>Squamata</taxon>
        <taxon>Bifurcata</taxon>
        <taxon>Gekkota</taxon>
        <taxon>Sphaerodactylidae</taxon>
        <taxon>Sphaerodactylus</taxon>
    </lineage>
</organism>
<proteinExistence type="predicted"/>